<proteinExistence type="predicted"/>
<feature type="signal peptide" evidence="1">
    <location>
        <begin position="1"/>
        <end position="19"/>
    </location>
</feature>
<organism evidence="3 4">
    <name type="scientific">Halobacteriovorax marinus</name>
    <dbReference type="NCBI Taxonomy" id="97084"/>
    <lineage>
        <taxon>Bacteria</taxon>
        <taxon>Pseudomonadati</taxon>
        <taxon>Bdellovibrionota</taxon>
        <taxon>Bacteriovoracia</taxon>
        <taxon>Bacteriovoracales</taxon>
        <taxon>Halobacteriovoraceae</taxon>
        <taxon>Halobacteriovorax</taxon>
    </lineage>
</organism>
<dbReference type="SUPFAM" id="SSF51261">
    <property type="entry name" value="Duplicated hybrid motif"/>
    <property type="match status" value="1"/>
</dbReference>
<sequence length="545" mass="62103">MTKKFLALIPLIISLNSFSAEPSIYLWDNQEGLISATSCEVIPSASTPFKVSRFTGWKKSQTENLRNYAGIKQSHLINGSIVKRITGKQKSNYKKVEVVGVNSNLDVKMNRWFSQRLDQGYLYKNSIFPIEDYIIEVNHKDIVKEQIQKITQKGSSFWLAEAQGSYYNLKCPGRNEDREYTLFRVYEDLEESTEPSAFVGVYWDETKIFSNIKTTSINDLKTNFDTFEKTYDLKGLLADSENTYIENEEILTAVQEIKQSFKKNSFKEVRTMEIKNVEGAFKDIVCVPNTGLNVRDESLGKVIFKAKTGEVVKKFQSFDQSVKELVIDGVIYKFIKVQFSDREESDQSTGWVAKKFIKQKSQCKYVKSNAQINIPTDTEITGIDDEKCCEFPTVKAPTSPYTSGMRKFNARRGGGTRSHAACDLYRYKDEPILSIAPGVVVRDQYYFYQGTYAIEVVHSGGFVARYGELSGKKQRGIAKAAKVKMGQRIGYMGKVNSNCCRPMLHFEIYSGKKTGALSQSGNKYRRRSDLLDPTHYLLKWEAGKF</sequence>
<dbReference type="InterPro" id="IPR050570">
    <property type="entry name" value="Cell_wall_metabolism_enzyme"/>
</dbReference>
<dbReference type="PANTHER" id="PTHR21666:SF270">
    <property type="entry name" value="MUREIN HYDROLASE ACTIVATOR ENVC"/>
    <property type="match status" value="1"/>
</dbReference>
<accession>A0A1Y5FAP1</accession>
<dbReference type="Gene3D" id="2.70.70.10">
    <property type="entry name" value="Glucose Permease (Domain IIA)"/>
    <property type="match status" value="1"/>
</dbReference>
<evidence type="ECO:0000259" key="2">
    <source>
        <dbReference type="Pfam" id="PF01551"/>
    </source>
</evidence>
<keyword evidence="1" id="KW-0732">Signal</keyword>
<dbReference type="CDD" id="cd12797">
    <property type="entry name" value="M23_peptidase"/>
    <property type="match status" value="1"/>
</dbReference>
<dbReference type="InterPro" id="IPR016047">
    <property type="entry name" value="M23ase_b-sheet_dom"/>
</dbReference>
<dbReference type="InterPro" id="IPR011055">
    <property type="entry name" value="Dup_hybrid_motif"/>
</dbReference>
<gene>
    <name evidence="3" type="ORF">A9Q84_04935</name>
</gene>
<protein>
    <recommendedName>
        <fullName evidence="2">M23ase beta-sheet core domain-containing protein</fullName>
    </recommendedName>
</protein>
<dbReference type="Proteomes" id="UP000196531">
    <property type="component" value="Unassembled WGS sequence"/>
</dbReference>
<dbReference type="GO" id="GO:0004222">
    <property type="term" value="F:metalloendopeptidase activity"/>
    <property type="evidence" value="ECO:0007669"/>
    <property type="project" value="TreeGrafter"/>
</dbReference>
<dbReference type="Pfam" id="PF01551">
    <property type="entry name" value="Peptidase_M23"/>
    <property type="match status" value="1"/>
</dbReference>
<dbReference type="EMBL" id="MAAO01000004">
    <property type="protein sequence ID" value="OUR98760.1"/>
    <property type="molecule type" value="Genomic_DNA"/>
</dbReference>
<comment type="caution">
    <text evidence="3">The sequence shown here is derived from an EMBL/GenBank/DDBJ whole genome shotgun (WGS) entry which is preliminary data.</text>
</comment>
<evidence type="ECO:0000313" key="3">
    <source>
        <dbReference type="EMBL" id="OUR98760.1"/>
    </source>
</evidence>
<evidence type="ECO:0000313" key="4">
    <source>
        <dbReference type="Proteomes" id="UP000196531"/>
    </source>
</evidence>
<name>A0A1Y5FAP1_9BACT</name>
<reference evidence="4" key="1">
    <citation type="journal article" date="2017" name="Proc. Natl. Acad. Sci. U.S.A.">
        <title>Simulation of Deepwater Horizon oil plume reveals substrate specialization within a complex community of hydrocarbon-degraders.</title>
        <authorList>
            <person name="Hu P."/>
            <person name="Dubinsky E.A."/>
            <person name="Probst A.J."/>
            <person name="Wang J."/>
            <person name="Sieber C.M.K."/>
            <person name="Tom L.M."/>
            <person name="Gardinali P."/>
            <person name="Banfield J.F."/>
            <person name="Atlas R.M."/>
            <person name="Andersen G.L."/>
        </authorList>
    </citation>
    <scope>NUCLEOTIDE SEQUENCE [LARGE SCALE GENOMIC DNA]</scope>
</reference>
<evidence type="ECO:0000256" key="1">
    <source>
        <dbReference type="SAM" id="SignalP"/>
    </source>
</evidence>
<dbReference type="PANTHER" id="PTHR21666">
    <property type="entry name" value="PEPTIDASE-RELATED"/>
    <property type="match status" value="1"/>
</dbReference>
<feature type="chain" id="PRO_5012260757" description="M23ase beta-sheet core domain-containing protein" evidence="1">
    <location>
        <begin position="20"/>
        <end position="545"/>
    </location>
</feature>
<dbReference type="AlphaFoldDB" id="A0A1Y5FAP1"/>
<feature type="domain" description="M23ase beta-sheet core" evidence="2">
    <location>
        <begin position="418"/>
        <end position="512"/>
    </location>
</feature>